<evidence type="ECO:0000313" key="2">
    <source>
        <dbReference type="EMBL" id="CAO96695.1"/>
    </source>
</evidence>
<accession>B2VKN2</accession>
<gene>
    <name evidence="2" type="ordered locus">ETA_16490</name>
</gene>
<sequence length="193" mass="20645">MKIFNGTWVLPLLTIASGLSAAEPGLGTPPQVPDGRCTISVSSPFVDYGVMSRWQLQDRPNGQVTPGIRSTMVNVVCPDPRAIKLLVQGEVNETGHLRYGEHGYTEFRLLNAMLDGNAVELRPQSPDGSPAEATAEALPLAVNQQLVTVSAGQVVKGKMLSARLEIQPVLGEDDVRVSSTQRSGSQLTLTLID</sequence>
<evidence type="ECO:0000256" key="1">
    <source>
        <dbReference type="SAM" id="SignalP"/>
    </source>
</evidence>
<organism evidence="2 3">
    <name type="scientific">Erwinia tasmaniensis (strain DSM 17950 / CFBP 7177 / CIP 109463 / NCPPB 4357 / Et1/99)</name>
    <dbReference type="NCBI Taxonomy" id="465817"/>
    <lineage>
        <taxon>Bacteria</taxon>
        <taxon>Pseudomonadati</taxon>
        <taxon>Pseudomonadota</taxon>
        <taxon>Gammaproteobacteria</taxon>
        <taxon>Enterobacterales</taxon>
        <taxon>Erwiniaceae</taxon>
        <taxon>Erwinia</taxon>
    </lineage>
</organism>
<proteinExistence type="predicted"/>
<dbReference type="AlphaFoldDB" id="B2VKN2"/>
<keyword evidence="1" id="KW-0732">Signal</keyword>
<protein>
    <recommendedName>
        <fullName evidence="4">Fimbrial protein</fullName>
    </recommendedName>
</protein>
<name>B2VKN2_ERWT9</name>
<dbReference type="OrthoDB" id="6497680at2"/>
<feature type="signal peptide" evidence="1">
    <location>
        <begin position="1"/>
        <end position="21"/>
    </location>
</feature>
<dbReference type="EMBL" id="CU468135">
    <property type="protein sequence ID" value="CAO96695.1"/>
    <property type="molecule type" value="Genomic_DNA"/>
</dbReference>
<dbReference type="STRING" id="465817.ETA_16490"/>
<dbReference type="HOGENOM" id="CLU_1388371_0_0_6"/>
<dbReference type="KEGG" id="eta:ETA_16490"/>
<reference evidence="2 3" key="1">
    <citation type="journal article" date="2008" name="Environ. Microbiol.">
        <title>The genome of Erwinia tasmaniensis strain Et1/99, a non-pathogenic bacterium in the genus Erwinia.</title>
        <authorList>
            <person name="Kube M."/>
            <person name="Migdoll A.M."/>
            <person name="Mueller I."/>
            <person name="Kuhl H."/>
            <person name="Beck A."/>
            <person name="Reinhardt R."/>
            <person name="Geider K."/>
        </authorList>
    </citation>
    <scope>NUCLEOTIDE SEQUENCE [LARGE SCALE GENOMIC DNA]</scope>
    <source>
        <strain evidence="3">DSM 17950 / CFBP 7177 / CIP 109463 / NCPPB 4357 / Et1/99</strain>
    </source>
</reference>
<evidence type="ECO:0000313" key="3">
    <source>
        <dbReference type="Proteomes" id="UP000001726"/>
    </source>
</evidence>
<feature type="chain" id="PRO_5002782352" description="Fimbrial protein" evidence="1">
    <location>
        <begin position="22"/>
        <end position="193"/>
    </location>
</feature>
<evidence type="ECO:0008006" key="4">
    <source>
        <dbReference type="Google" id="ProtNLM"/>
    </source>
</evidence>
<keyword evidence="3" id="KW-1185">Reference proteome</keyword>
<dbReference type="RefSeq" id="WP_012441388.1">
    <property type="nucleotide sequence ID" value="NC_010694.1"/>
</dbReference>
<dbReference type="eggNOG" id="ENOG5032TM5">
    <property type="taxonomic scope" value="Bacteria"/>
</dbReference>
<dbReference type="Proteomes" id="UP000001726">
    <property type="component" value="Chromosome"/>
</dbReference>